<protein>
    <recommendedName>
        <fullName evidence="3">Alcohol dehydrogenase-like C-terminal domain-containing protein</fullName>
    </recommendedName>
</protein>
<gene>
    <name evidence="1" type="ORF">JCGZ_00872</name>
</gene>
<evidence type="ECO:0008006" key="3">
    <source>
        <dbReference type="Google" id="ProtNLM"/>
    </source>
</evidence>
<reference evidence="1 2" key="1">
    <citation type="journal article" date="2014" name="PLoS ONE">
        <title>Global Analysis of Gene Expression Profiles in Physic Nut (Jatropha curcas L.) Seedlings Exposed to Salt Stress.</title>
        <authorList>
            <person name="Zhang L."/>
            <person name="Zhang C."/>
            <person name="Wu P."/>
            <person name="Chen Y."/>
            <person name="Li M."/>
            <person name="Jiang H."/>
            <person name="Wu G."/>
        </authorList>
    </citation>
    <scope>NUCLEOTIDE SEQUENCE [LARGE SCALE GENOMIC DNA]</scope>
    <source>
        <strain evidence="2">cv. GZQX0401</strain>
        <tissue evidence="1">Young leaves</tissue>
    </source>
</reference>
<accession>A0A067L3P0</accession>
<dbReference type="AlphaFoldDB" id="A0A067L3P0"/>
<dbReference type="PANTHER" id="PTHR43205">
    <property type="entry name" value="PROSTAGLANDIN REDUCTASE"/>
    <property type="match status" value="1"/>
</dbReference>
<evidence type="ECO:0000313" key="1">
    <source>
        <dbReference type="EMBL" id="KDP39115.1"/>
    </source>
</evidence>
<dbReference type="InterPro" id="IPR045010">
    <property type="entry name" value="MDR_fam"/>
</dbReference>
<proteinExistence type="predicted"/>
<dbReference type="GO" id="GO:0032440">
    <property type="term" value="F:2-alkenal reductase [NAD(P)H] activity"/>
    <property type="evidence" value="ECO:0007669"/>
    <property type="project" value="TreeGrafter"/>
</dbReference>
<dbReference type="PANTHER" id="PTHR43205:SF7">
    <property type="entry name" value="PROSTAGLANDIN REDUCTASE 1"/>
    <property type="match status" value="1"/>
</dbReference>
<sequence length="109" mass="11898">MEWPKLSNLDIQTSRKVCLAYLPILRLYEIGTPKKGDFVFVSAASGVIGQIVGQFVKLAGCYVVGSAGSKEKEKEQNLDAALKRCFPEGIDIFYDIVGGKMLDAVLVNI</sequence>
<dbReference type="EMBL" id="KK914353">
    <property type="protein sequence ID" value="KDP39115.1"/>
    <property type="molecule type" value="Genomic_DNA"/>
</dbReference>
<dbReference type="OrthoDB" id="809632at2759"/>
<dbReference type="Gene3D" id="3.40.50.720">
    <property type="entry name" value="NAD(P)-binding Rossmann-like Domain"/>
    <property type="match status" value="2"/>
</dbReference>
<keyword evidence="2" id="KW-1185">Reference proteome</keyword>
<organism evidence="1 2">
    <name type="scientific">Jatropha curcas</name>
    <name type="common">Barbados nut</name>
    <dbReference type="NCBI Taxonomy" id="180498"/>
    <lineage>
        <taxon>Eukaryota</taxon>
        <taxon>Viridiplantae</taxon>
        <taxon>Streptophyta</taxon>
        <taxon>Embryophyta</taxon>
        <taxon>Tracheophyta</taxon>
        <taxon>Spermatophyta</taxon>
        <taxon>Magnoliopsida</taxon>
        <taxon>eudicotyledons</taxon>
        <taxon>Gunneridae</taxon>
        <taxon>Pentapetalae</taxon>
        <taxon>rosids</taxon>
        <taxon>fabids</taxon>
        <taxon>Malpighiales</taxon>
        <taxon>Euphorbiaceae</taxon>
        <taxon>Crotonoideae</taxon>
        <taxon>Jatropheae</taxon>
        <taxon>Jatropha</taxon>
    </lineage>
</organism>
<dbReference type="SUPFAM" id="SSF51735">
    <property type="entry name" value="NAD(P)-binding Rossmann-fold domains"/>
    <property type="match status" value="1"/>
</dbReference>
<dbReference type="InterPro" id="IPR036291">
    <property type="entry name" value="NAD(P)-bd_dom_sf"/>
</dbReference>
<dbReference type="Proteomes" id="UP000027138">
    <property type="component" value="Unassembled WGS sequence"/>
</dbReference>
<name>A0A067L3P0_JATCU</name>
<evidence type="ECO:0000313" key="2">
    <source>
        <dbReference type="Proteomes" id="UP000027138"/>
    </source>
</evidence>